<reference evidence="2 3" key="1">
    <citation type="submission" date="2021-06" db="EMBL/GenBank/DDBJ databases">
        <title>Staphylococcus lentus K169 genome sequencing.</title>
        <authorList>
            <person name="Sundareshan S."/>
            <person name="Akhila D.S."/>
            <person name="Prachi D."/>
            <person name="Sivakumar R."/>
            <person name="Rajendhran J."/>
            <person name="Isloor S."/>
            <person name="Hegde N.R."/>
        </authorList>
    </citation>
    <scope>NUCLEOTIDE SEQUENCE [LARGE SCALE GENOMIC DNA]</scope>
    <source>
        <strain evidence="2 3">K169</strain>
    </source>
</reference>
<comment type="similarity">
    <text evidence="1">Belongs to the ADP-ribosylglycohydrolase family.</text>
</comment>
<name>A0ABS6GTX6_MAMLE</name>
<accession>A0ABS6GTX6</accession>
<comment type="caution">
    <text evidence="2">The sequence shown here is derived from an EMBL/GenBank/DDBJ whole genome shotgun (WGS) entry which is preliminary data.</text>
</comment>
<sequence length="349" mass="36867">MNLNIKIQGILGLAAIGDAMGAATENLSFDQIQEKFGGNVTKFEKPGETAFALGNQAGQVTDDFSQIYFLSKAIIENEGIINKNIVIEAILNWSNVPWYFDRFAGPTTRSAVEMYKNSSEKMKAAPGAVTVDYASKATNGAAMKIAPAGILNNNNLEKAIDDAITITRVTHDNSLAISGACAVAAATSASLSSHATIEDTLSAGLYGAIRGEVKGKIVSREVAGANVVERIKLAYNIVDDTGTKKEKLRQLAQVVGSGLHISEAVPCAFGIIALNKDDALQAVIDAVNIGYDTDTIATIVGSMVGSFVDFSDPNFISLFETVQTANGFDIVELANSLTNMVNKDDNAES</sequence>
<dbReference type="InterPro" id="IPR005502">
    <property type="entry name" value="Ribosyl_crysJ1"/>
</dbReference>
<evidence type="ECO:0000256" key="1">
    <source>
        <dbReference type="ARBA" id="ARBA00010702"/>
    </source>
</evidence>
<dbReference type="PANTHER" id="PTHR16222:SF24">
    <property type="entry name" value="ADP-RIBOSYLHYDROLASE ARH3"/>
    <property type="match status" value="1"/>
</dbReference>
<proteinExistence type="inferred from homology"/>
<evidence type="ECO:0000313" key="3">
    <source>
        <dbReference type="Proteomes" id="UP000770161"/>
    </source>
</evidence>
<protein>
    <submittedName>
        <fullName evidence="2">ADP-ribosylglycohydrolase family protein</fullName>
    </submittedName>
</protein>
<evidence type="ECO:0000313" key="2">
    <source>
        <dbReference type="EMBL" id="MBU6112814.1"/>
    </source>
</evidence>
<gene>
    <name evidence="2" type="ORF">KQ656_02535</name>
</gene>
<dbReference type="Proteomes" id="UP000770161">
    <property type="component" value="Unassembled WGS sequence"/>
</dbReference>
<keyword evidence="3" id="KW-1185">Reference proteome</keyword>
<dbReference type="EMBL" id="JAHLZN010000002">
    <property type="protein sequence ID" value="MBU6112814.1"/>
    <property type="molecule type" value="Genomic_DNA"/>
</dbReference>
<dbReference type="RefSeq" id="WP_216683276.1">
    <property type="nucleotide sequence ID" value="NZ_JAHLZN010000002.1"/>
</dbReference>
<organism evidence="2 3">
    <name type="scientific">Mammaliicoccus lentus</name>
    <name type="common">Staphylococcus lentus</name>
    <dbReference type="NCBI Taxonomy" id="42858"/>
    <lineage>
        <taxon>Bacteria</taxon>
        <taxon>Bacillati</taxon>
        <taxon>Bacillota</taxon>
        <taxon>Bacilli</taxon>
        <taxon>Bacillales</taxon>
        <taxon>Staphylococcaceae</taxon>
        <taxon>Mammaliicoccus</taxon>
    </lineage>
</organism>
<dbReference type="Pfam" id="PF03747">
    <property type="entry name" value="ADP_ribosyl_GH"/>
    <property type="match status" value="1"/>
</dbReference>
<dbReference type="PANTHER" id="PTHR16222">
    <property type="entry name" value="ADP-RIBOSYLGLYCOHYDROLASE"/>
    <property type="match status" value="1"/>
</dbReference>
<dbReference type="InterPro" id="IPR050792">
    <property type="entry name" value="ADP-ribosylglycohydrolase"/>
</dbReference>